<comment type="similarity">
    <text evidence="4">Belongs to the SIMIBI class G3E GTPase family. ZNG1 subfamily.</text>
</comment>
<dbReference type="InterPro" id="IPR051927">
    <property type="entry name" value="Zn_Chap_cDPG_Synth"/>
</dbReference>
<feature type="compositionally biased region" description="Polar residues" evidence="6">
    <location>
        <begin position="145"/>
        <end position="158"/>
    </location>
</feature>
<feature type="region of interest" description="Disordered" evidence="6">
    <location>
        <begin position="143"/>
        <end position="183"/>
    </location>
</feature>
<name>A0A7S3VH12_DUNTE</name>
<dbReference type="InterPro" id="IPR027417">
    <property type="entry name" value="P-loop_NTPase"/>
</dbReference>
<keyword evidence="1" id="KW-0547">Nucleotide-binding</keyword>
<dbReference type="PANTHER" id="PTHR43603:SF1">
    <property type="entry name" value="ZINC-REGULATED GTPASE METALLOPROTEIN ACTIVATOR 1"/>
    <property type="match status" value="1"/>
</dbReference>
<protein>
    <recommendedName>
        <fullName evidence="7">CobW C-terminal domain-containing protein</fullName>
    </recommendedName>
</protein>
<sequence length="529" mass="57914">MLLHQGIERCLGAPSKQPHNCSPHSTRHTNKAAPVPQCANMTAHKSSMVALHTPLLACPTPPAFRPERGRHVRHRAMASTSSAECAAESEEQGSHEVPITLVSGFGGAGKSSLLRQALSSSNANGDAGVGALVLGPQGISRLQHDQSTVSTPLPSKQSDQLDSHGEGTDDATESSGSCSSSSQGVGQSIYQLTQRFAAAESHCRSFIVECPGTSVPLPHAIEFQDELEQSEDWASVPRLDTLVTVVDAQTFLPKIHASEYLADLGLTEDELDDRTVADVLIEQVEYADVLVINKVDTVSGAQARQLELILRKLNRSAEIVQAVHGQVPARLLLETKRFSLAELEQAPGWLAELNAFFETGGRPQHQHNSEHEGATEEADHHISSFVYYAQRPFHPQRLMDQALSMEWQGVLRSKGFFWLATRHDIMGAWQTAGTAWQGEPNALWEAARPREERTGGTSTLQPWHEQWGDRCQQIAWIGVDMDEQQLRAMLDSCLLDDSEMAGGPEAWAQMEDPLPSWFEESDLIQIPSS</sequence>
<keyword evidence="3" id="KW-0143">Chaperone</keyword>
<dbReference type="AlphaFoldDB" id="A0A7S3VH12"/>
<evidence type="ECO:0000256" key="2">
    <source>
        <dbReference type="ARBA" id="ARBA00022801"/>
    </source>
</evidence>
<organism evidence="8">
    <name type="scientific">Dunaliella tertiolecta</name>
    <name type="common">Green alga</name>
    <dbReference type="NCBI Taxonomy" id="3047"/>
    <lineage>
        <taxon>Eukaryota</taxon>
        <taxon>Viridiplantae</taxon>
        <taxon>Chlorophyta</taxon>
        <taxon>core chlorophytes</taxon>
        <taxon>Chlorophyceae</taxon>
        <taxon>CS clade</taxon>
        <taxon>Chlamydomonadales</taxon>
        <taxon>Dunaliellaceae</taxon>
        <taxon>Dunaliella</taxon>
    </lineage>
</organism>
<dbReference type="Gene3D" id="3.30.1220.10">
    <property type="entry name" value="CobW-like, C-terminal domain"/>
    <property type="match status" value="1"/>
</dbReference>
<reference evidence="8" key="1">
    <citation type="submission" date="2021-01" db="EMBL/GenBank/DDBJ databases">
        <authorList>
            <person name="Corre E."/>
            <person name="Pelletier E."/>
            <person name="Niang G."/>
            <person name="Scheremetjew M."/>
            <person name="Finn R."/>
            <person name="Kale V."/>
            <person name="Holt S."/>
            <person name="Cochrane G."/>
            <person name="Meng A."/>
            <person name="Brown T."/>
            <person name="Cohen L."/>
        </authorList>
    </citation>
    <scope>NUCLEOTIDE SEQUENCE</scope>
    <source>
        <strain evidence="8">CCMP1320</strain>
    </source>
</reference>
<dbReference type="SMART" id="SM00833">
    <property type="entry name" value="CobW_C"/>
    <property type="match status" value="1"/>
</dbReference>
<proteinExistence type="inferred from homology"/>
<gene>
    <name evidence="8" type="ORF">DTER00134_LOCUS444</name>
</gene>
<evidence type="ECO:0000256" key="1">
    <source>
        <dbReference type="ARBA" id="ARBA00022741"/>
    </source>
</evidence>
<dbReference type="InterPro" id="IPR011629">
    <property type="entry name" value="CobW-like_C"/>
</dbReference>
<dbReference type="InterPro" id="IPR003495">
    <property type="entry name" value="CobW/HypB/UreG_nucleotide-bd"/>
</dbReference>
<dbReference type="InterPro" id="IPR036627">
    <property type="entry name" value="CobW-likC_sf"/>
</dbReference>
<accession>A0A7S3VH12</accession>
<dbReference type="PANTHER" id="PTHR43603">
    <property type="entry name" value="COBW DOMAIN-CONTAINING PROTEIN DDB_G0274527"/>
    <property type="match status" value="1"/>
</dbReference>
<dbReference type="EMBL" id="HBIP01001002">
    <property type="protein sequence ID" value="CAE0485405.1"/>
    <property type="molecule type" value="Transcribed_RNA"/>
</dbReference>
<feature type="compositionally biased region" description="Low complexity" evidence="6">
    <location>
        <begin position="174"/>
        <end position="183"/>
    </location>
</feature>
<dbReference type="Pfam" id="PF07683">
    <property type="entry name" value="CobW_C"/>
    <property type="match status" value="1"/>
</dbReference>
<evidence type="ECO:0000256" key="6">
    <source>
        <dbReference type="SAM" id="MobiDB-lite"/>
    </source>
</evidence>
<feature type="domain" description="CobW C-terminal" evidence="7">
    <location>
        <begin position="382"/>
        <end position="494"/>
    </location>
</feature>
<evidence type="ECO:0000256" key="4">
    <source>
        <dbReference type="ARBA" id="ARBA00034320"/>
    </source>
</evidence>
<dbReference type="SUPFAM" id="SSF90002">
    <property type="entry name" value="Hypothetical protein YjiA, C-terminal domain"/>
    <property type="match status" value="1"/>
</dbReference>
<evidence type="ECO:0000313" key="8">
    <source>
        <dbReference type="EMBL" id="CAE0485405.1"/>
    </source>
</evidence>
<evidence type="ECO:0000256" key="3">
    <source>
        <dbReference type="ARBA" id="ARBA00023186"/>
    </source>
</evidence>
<dbReference type="GO" id="GO:0000166">
    <property type="term" value="F:nucleotide binding"/>
    <property type="evidence" value="ECO:0007669"/>
    <property type="project" value="UniProtKB-KW"/>
</dbReference>
<dbReference type="GO" id="GO:0016787">
    <property type="term" value="F:hydrolase activity"/>
    <property type="evidence" value="ECO:0007669"/>
    <property type="project" value="UniProtKB-KW"/>
</dbReference>
<comment type="catalytic activity">
    <reaction evidence="5">
        <text>GTP + H2O = GDP + phosphate + H(+)</text>
        <dbReference type="Rhea" id="RHEA:19669"/>
        <dbReference type="ChEBI" id="CHEBI:15377"/>
        <dbReference type="ChEBI" id="CHEBI:15378"/>
        <dbReference type="ChEBI" id="CHEBI:37565"/>
        <dbReference type="ChEBI" id="CHEBI:43474"/>
        <dbReference type="ChEBI" id="CHEBI:58189"/>
    </reaction>
    <physiologicalReaction direction="left-to-right" evidence="5">
        <dbReference type="Rhea" id="RHEA:19670"/>
    </physiologicalReaction>
</comment>
<keyword evidence="2" id="KW-0378">Hydrolase</keyword>
<dbReference type="Gene3D" id="3.40.50.300">
    <property type="entry name" value="P-loop containing nucleotide triphosphate hydrolases"/>
    <property type="match status" value="1"/>
</dbReference>
<dbReference type="SUPFAM" id="SSF52540">
    <property type="entry name" value="P-loop containing nucleoside triphosphate hydrolases"/>
    <property type="match status" value="1"/>
</dbReference>
<evidence type="ECO:0000256" key="5">
    <source>
        <dbReference type="ARBA" id="ARBA00049117"/>
    </source>
</evidence>
<dbReference type="Pfam" id="PF02492">
    <property type="entry name" value="cobW"/>
    <property type="match status" value="1"/>
</dbReference>
<evidence type="ECO:0000259" key="7">
    <source>
        <dbReference type="SMART" id="SM00833"/>
    </source>
</evidence>